<name>A0A1Y1HS74_KLENI</name>
<dbReference type="AlphaFoldDB" id="A0A1Y1HS74"/>
<accession>A0A1Y1HS74</accession>
<gene>
    <name evidence="2" type="ORF">KFL_000810220</name>
</gene>
<dbReference type="EMBL" id="DF237030">
    <property type="protein sequence ID" value="GAQ81480.1"/>
    <property type="molecule type" value="Genomic_DNA"/>
</dbReference>
<protein>
    <submittedName>
        <fullName evidence="2">Uncharacterized protein</fullName>
    </submittedName>
</protein>
<proteinExistence type="predicted"/>
<keyword evidence="3" id="KW-1185">Reference proteome</keyword>
<evidence type="ECO:0000313" key="3">
    <source>
        <dbReference type="Proteomes" id="UP000054558"/>
    </source>
</evidence>
<feature type="region of interest" description="Disordered" evidence="1">
    <location>
        <begin position="185"/>
        <end position="223"/>
    </location>
</feature>
<evidence type="ECO:0000313" key="2">
    <source>
        <dbReference type="EMBL" id="GAQ81480.1"/>
    </source>
</evidence>
<sequence length="259" mass="28768">MAVMQSAVAYFQDKIVVRHAASIIHTARLYCFVRSSESVTPLEESFLRFAAKLFTESSDKTWILCILETLSTFIASRLHSLAKGQKPFPEIPALRSSVLALLLCEDELHNSVDARRLADFAGYLNHSAALAAKRIEAFPGSHYSMEEVKQSAREDQAAVQRASQLRGILSSPSEIEGSGHMYMSRSRDRDAAEEEALNKGLGAGRASSPSTVDQGARRLHGKQATSKFANKRMMYLAGDKIWIWIVKRSDDGASYRRIQ</sequence>
<organism evidence="2 3">
    <name type="scientific">Klebsormidium nitens</name>
    <name type="common">Green alga</name>
    <name type="synonym">Ulothrix nitens</name>
    <dbReference type="NCBI Taxonomy" id="105231"/>
    <lineage>
        <taxon>Eukaryota</taxon>
        <taxon>Viridiplantae</taxon>
        <taxon>Streptophyta</taxon>
        <taxon>Klebsormidiophyceae</taxon>
        <taxon>Klebsormidiales</taxon>
        <taxon>Klebsormidiaceae</taxon>
        <taxon>Klebsormidium</taxon>
    </lineage>
</organism>
<evidence type="ECO:0000256" key="1">
    <source>
        <dbReference type="SAM" id="MobiDB-lite"/>
    </source>
</evidence>
<reference evidence="2 3" key="1">
    <citation type="journal article" date="2014" name="Nat. Commun.">
        <title>Klebsormidium flaccidum genome reveals primary factors for plant terrestrial adaptation.</title>
        <authorList>
            <person name="Hori K."/>
            <person name="Maruyama F."/>
            <person name="Fujisawa T."/>
            <person name="Togashi T."/>
            <person name="Yamamoto N."/>
            <person name="Seo M."/>
            <person name="Sato S."/>
            <person name="Yamada T."/>
            <person name="Mori H."/>
            <person name="Tajima N."/>
            <person name="Moriyama T."/>
            <person name="Ikeuchi M."/>
            <person name="Watanabe M."/>
            <person name="Wada H."/>
            <person name="Kobayashi K."/>
            <person name="Saito M."/>
            <person name="Masuda T."/>
            <person name="Sasaki-Sekimoto Y."/>
            <person name="Mashiguchi K."/>
            <person name="Awai K."/>
            <person name="Shimojima M."/>
            <person name="Masuda S."/>
            <person name="Iwai M."/>
            <person name="Nobusawa T."/>
            <person name="Narise T."/>
            <person name="Kondo S."/>
            <person name="Saito H."/>
            <person name="Sato R."/>
            <person name="Murakawa M."/>
            <person name="Ihara Y."/>
            <person name="Oshima-Yamada Y."/>
            <person name="Ohtaka K."/>
            <person name="Satoh M."/>
            <person name="Sonobe K."/>
            <person name="Ishii M."/>
            <person name="Ohtani R."/>
            <person name="Kanamori-Sato M."/>
            <person name="Honoki R."/>
            <person name="Miyazaki D."/>
            <person name="Mochizuki H."/>
            <person name="Umetsu J."/>
            <person name="Higashi K."/>
            <person name="Shibata D."/>
            <person name="Kamiya Y."/>
            <person name="Sato N."/>
            <person name="Nakamura Y."/>
            <person name="Tabata S."/>
            <person name="Ida S."/>
            <person name="Kurokawa K."/>
            <person name="Ohta H."/>
        </authorList>
    </citation>
    <scope>NUCLEOTIDE SEQUENCE [LARGE SCALE GENOMIC DNA]</scope>
    <source>
        <strain evidence="2 3">NIES-2285</strain>
    </source>
</reference>
<dbReference type="Proteomes" id="UP000054558">
    <property type="component" value="Unassembled WGS sequence"/>
</dbReference>